<evidence type="ECO:0000313" key="2">
    <source>
        <dbReference type="EMBL" id="MEI5616408.1"/>
    </source>
</evidence>
<feature type="transmembrane region" description="Helical" evidence="1">
    <location>
        <begin position="74"/>
        <end position="93"/>
    </location>
</feature>
<protein>
    <submittedName>
        <fullName evidence="2">CU044_5270 family protein</fullName>
    </submittedName>
</protein>
<organism evidence="2 3">
    <name type="scientific">Streptomyces brasiliscabiei</name>
    <dbReference type="NCBI Taxonomy" id="2736302"/>
    <lineage>
        <taxon>Bacteria</taxon>
        <taxon>Bacillati</taxon>
        <taxon>Actinomycetota</taxon>
        <taxon>Actinomycetes</taxon>
        <taxon>Kitasatosporales</taxon>
        <taxon>Streptomycetaceae</taxon>
        <taxon>Streptomyces</taxon>
    </lineage>
</organism>
<dbReference type="RefSeq" id="WP_336538879.1">
    <property type="nucleotide sequence ID" value="NZ_JBBAYL010000038.1"/>
</dbReference>
<evidence type="ECO:0000256" key="1">
    <source>
        <dbReference type="SAM" id="Phobius"/>
    </source>
</evidence>
<evidence type="ECO:0000313" key="3">
    <source>
        <dbReference type="Proteomes" id="UP001365781"/>
    </source>
</evidence>
<dbReference type="NCBIfam" id="NF038083">
    <property type="entry name" value="CU044_5270_fam"/>
    <property type="match status" value="1"/>
</dbReference>
<accession>A0ABU8GT79</accession>
<keyword evidence="3" id="KW-1185">Reference proteome</keyword>
<name>A0ABU8GT79_9ACTN</name>
<sequence>MNANPSHRPHPAEWTETQSLLPSAERDLPAGRHQFHKEQMMARIHADLRTPSRTSATSPVAPVKRSNPFLRRTILLPAAAFALAGAVAGGLALTGGGAHGGMTAGGAHDGTSDLATGPALTTRIGVGDAKGAPQLLERISLAAADTSEPTPRKGQYIYIASKVADTYIAVDGDNKSEAVSTELHSRQVWKSLDGRDGWLIEAGETSDQGITLQSDTPDSAAYNALAELPTDPDALLQRIYRASDAVRDPEVPRDQAAFVAIGDLLFESYPPAEVGAALYKAAAKIPGVVAVNDAVDATGRHGIAIARENPVAGERTEWIFDEKTLRFLGERVVVVKAMADSPLKVGTVAHTSAITERAVVDATKQVPGQAS</sequence>
<dbReference type="InterPro" id="IPR047789">
    <property type="entry name" value="CU044_5270-like"/>
</dbReference>
<dbReference type="Proteomes" id="UP001365781">
    <property type="component" value="Unassembled WGS sequence"/>
</dbReference>
<comment type="caution">
    <text evidence="2">The sequence shown here is derived from an EMBL/GenBank/DDBJ whole genome shotgun (WGS) entry which is preliminary data.</text>
</comment>
<keyword evidence="1" id="KW-0472">Membrane</keyword>
<reference evidence="2 3" key="1">
    <citation type="submission" date="2024-03" db="EMBL/GenBank/DDBJ databases">
        <title>First Report of Pectobacterium brasiliscabiei causing potato scab in china.</title>
        <authorList>
            <person name="Handique U."/>
        </authorList>
    </citation>
    <scope>NUCLEOTIDE SEQUENCE [LARGE SCALE GENOMIC DNA]</scope>
    <source>
        <strain evidence="2 3">ZRIMU1503</strain>
    </source>
</reference>
<keyword evidence="1" id="KW-1133">Transmembrane helix</keyword>
<keyword evidence="1" id="KW-0812">Transmembrane</keyword>
<proteinExistence type="predicted"/>
<dbReference type="EMBL" id="JBBAYM010000053">
    <property type="protein sequence ID" value="MEI5616408.1"/>
    <property type="molecule type" value="Genomic_DNA"/>
</dbReference>
<gene>
    <name evidence="2" type="ORF">WB403_45650</name>
</gene>